<keyword evidence="2" id="KW-0812">Transmembrane</keyword>
<dbReference type="Proteomes" id="UP000480122">
    <property type="component" value="Unassembled WGS sequence"/>
</dbReference>
<name>A0A7C9HG49_9MICO</name>
<protein>
    <submittedName>
        <fullName evidence="4">Phosphotransferase</fullName>
    </submittedName>
</protein>
<evidence type="ECO:0000259" key="3">
    <source>
        <dbReference type="Pfam" id="PF03109"/>
    </source>
</evidence>
<sequence>MNAGPADARHTARYREIAAVLRRHSFGVLAGLAGAGRRNPFRRASSSASSDDGAADALAAVGPEHLRRALEELGPTFIKFGQLLSTRSDLVPPAYADELAKLQDAAPPVPVEQVRAVIRSELGADADELFASFEDVPLASASIGQAHVAVLDDGTEVVVKVRRPGAVAQVHEDLEILRNLAERASRTWSFAREHDAPGLAEEFAQTLLAELDYLQEGRNAERFAEDFEFEADVAIPRVYWDYTTSRVLTLERMTGLNVGDAAALDAAGVDRKRVARRGAEIVLKMTFEDRFFHADPHPGNLFVQPDGTIALIDFGMVGEIDEPLRDQLGALFVALVRGDPERLASALIDLSPTSAGADRELLRDDLADFLMRYRLDSLRDTPFARMIAELFGILRRHRLRLPRQMALLFKALLVIEGLALRLDPEFRLGETLRPYAQRLARERLSAIVLAKRIARASADLGELALDLPGTLRRLLEHADEGGIQVHLRAAELEPLMGRAERIGNRLVAGMLSAAFITGVGSLVASERRWRSWEGVMLGTGLGVIGSLGGYLAWTMRRTGPRRRR</sequence>
<dbReference type="OrthoDB" id="9795390at2"/>
<evidence type="ECO:0000313" key="4">
    <source>
        <dbReference type="EMBL" id="MUN05963.1"/>
    </source>
</evidence>
<feature type="transmembrane region" description="Helical" evidence="2">
    <location>
        <begin position="536"/>
        <end position="555"/>
    </location>
</feature>
<keyword evidence="2" id="KW-1133">Transmembrane helix</keyword>
<dbReference type="GO" id="GO:0016740">
    <property type="term" value="F:transferase activity"/>
    <property type="evidence" value="ECO:0007669"/>
    <property type="project" value="UniProtKB-KW"/>
</dbReference>
<evidence type="ECO:0000256" key="1">
    <source>
        <dbReference type="ARBA" id="ARBA00009670"/>
    </source>
</evidence>
<accession>A0A7C9HG49</accession>
<dbReference type="Pfam" id="PF03109">
    <property type="entry name" value="ABC1"/>
    <property type="match status" value="1"/>
</dbReference>
<feature type="transmembrane region" description="Helical" evidence="2">
    <location>
        <begin position="506"/>
        <end position="524"/>
    </location>
</feature>
<dbReference type="InterPro" id="IPR011009">
    <property type="entry name" value="Kinase-like_dom_sf"/>
</dbReference>
<dbReference type="EMBL" id="WODA01000002">
    <property type="protein sequence ID" value="MUN05963.1"/>
    <property type="molecule type" value="Genomic_DNA"/>
</dbReference>
<evidence type="ECO:0000313" key="5">
    <source>
        <dbReference type="Proteomes" id="UP000480122"/>
    </source>
</evidence>
<reference evidence="4 5" key="1">
    <citation type="submission" date="2019-11" db="EMBL/GenBank/DDBJ databases">
        <title>Agromyces kandeliae sp. nov., isolated from mangrove soil.</title>
        <authorList>
            <person name="Wang R."/>
        </authorList>
    </citation>
    <scope>NUCLEOTIDE SEQUENCE [LARGE SCALE GENOMIC DNA]</scope>
    <source>
        <strain evidence="4 5">JCM 11431</strain>
    </source>
</reference>
<dbReference type="InterPro" id="IPR004147">
    <property type="entry name" value="ABC1_dom"/>
</dbReference>
<dbReference type="AlphaFoldDB" id="A0A7C9HG49"/>
<keyword evidence="2" id="KW-0472">Membrane</keyword>
<proteinExistence type="inferred from homology"/>
<dbReference type="PANTHER" id="PTHR10566:SF113">
    <property type="entry name" value="PROTEIN ACTIVITY OF BC1 COMPLEX KINASE 7, CHLOROPLASTIC"/>
    <property type="match status" value="1"/>
</dbReference>
<keyword evidence="4" id="KW-0808">Transferase</keyword>
<comment type="similarity">
    <text evidence="1">Belongs to the protein kinase superfamily. ADCK protein kinase family.</text>
</comment>
<dbReference type="InterPro" id="IPR050154">
    <property type="entry name" value="UbiB_kinase"/>
</dbReference>
<organism evidence="4 5">
    <name type="scientific">Agromyces luteolus</name>
    <dbReference type="NCBI Taxonomy" id="88373"/>
    <lineage>
        <taxon>Bacteria</taxon>
        <taxon>Bacillati</taxon>
        <taxon>Actinomycetota</taxon>
        <taxon>Actinomycetes</taxon>
        <taxon>Micrococcales</taxon>
        <taxon>Microbacteriaceae</taxon>
        <taxon>Agromyces</taxon>
    </lineage>
</organism>
<feature type="domain" description="ABC1 atypical kinase-like" evidence="3">
    <location>
        <begin position="101"/>
        <end position="345"/>
    </location>
</feature>
<dbReference type="SUPFAM" id="SSF56112">
    <property type="entry name" value="Protein kinase-like (PK-like)"/>
    <property type="match status" value="1"/>
</dbReference>
<comment type="caution">
    <text evidence="4">The sequence shown here is derived from an EMBL/GenBank/DDBJ whole genome shotgun (WGS) entry which is preliminary data.</text>
</comment>
<evidence type="ECO:0000256" key="2">
    <source>
        <dbReference type="SAM" id="Phobius"/>
    </source>
</evidence>
<gene>
    <name evidence="4" type="ORF">GLX25_02380</name>
</gene>
<keyword evidence="5" id="KW-1185">Reference proteome</keyword>
<dbReference type="PANTHER" id="PTHR10566">
    <property type="entry name" value="CHAPERONE-ACTIVITY OF BC1 COMPLEX CABC1 -RELATED"/>
    <property type="match status" value="1"/>
</dbReference>
<dbReference type="CDD" id="cd05121">
    <property type="entry name" value="ABC1_ADCK3-like"/>
    <property type="match status" value="1"/>
</dbReference>